<proteinExistence type="inferred from homology"/>
<feature type="binding site" evidence="8">
    <location>
        <position position="167"/>
    </location>
    <ligand>
        <name>Zn(2+)</name>
        <dbReference type="ChEBI" id="CHEBI:29105"/>
        <label>1</label>
    </ligand>
</feature>
<dbReference type="InterPro" id="IPR012724">
    <property type="entry name" value="DnaJ"/>
</dbReference>
<feature type="binding site" evidence="8">
    <location>
        <position position="227"/>
    </location>
    <ligand>
        <name>Zn(2+)</name>
        <dbReference type="ChEBI" id="CHEBI:29105"/>
        <label>1</label>
    </ligand>
</feature>
<dbReference type="SUPFAM" id="SSF57938">
    <property type="entry name" value="DnaJ/Hsp40 cysteine-rich domain"/>
    <property type="match status" value="1"/>
</dbReference>
<keyword evidence="1 8" id="KW-0479">Metal-binding</keyword>
<keyword evidence="8" id="KW-0346">Stress response</keyword>
<feature type="binding site" evidence="8">
    <location>
        <position position="170"/>
    </location>
    <ligand>
        <name>Zn(2+)</name>
        <dbReference type="ChEBI" id="CHEBI:29105"/>
        <label>1</label>
    </ligand>
</feature>
<dbReference type="PROSITE" id="PS51188">
    <property type="entry name" value="ZF_CR"/>
    <property type="match status" value="1"/>
</dbReference>
<dbReference type="PANTHER" id="PTHR43096">
    <property type="entry name" value="DNAJ HOMOLOG 1, MITOCHONDRIAL-RELATED"/>
    <property type="match status" value="1"/>
</dbReference>
<dbReference type="InterPro" id="IPR001623">
    <property type="entry name" value="DnaJ_domain"/>
</dbReference>
<dbReference type="GO" id="GO:0042026">
    <property type="term" value="P:protein refolding"/>
    <property type="evidence" value="ECO:0007669"/>
    <property type="project" value="TreeGrafter"/>
</dbReference>
<dbReference type="PRINTS" id="PR00625">
    <property type="entry name" value="JDOMAIN"/>
</dbReference>
<evidence type="ECO:0000256" key="5">
    <source>
        <dbReference type="ARBA" id="ARBA00023186"/>
    </source>
</evidence>
<feature type="repeat" description="CXXCXGXG motif" evidence="8">
    <location>
        <begin position="184"/>
        <end position="191"/>
    </location>
</feature>
<evidence type="ECO:0000313" key="12">
    <source>
        <dbReference type="EMBL" id="OGF18373.1"/>
    </source>
</evidence>
<dbReference type="Pfam" id="PF00226">
    <property type="entry name" value="DnaJ"/>
    <property type="match status" value="1"/>
</dbReference>
<dbReference type="GO" id="GO:0005737">
    <property type="term" value="C:cytoplasm"/>
    <property type="evidence" value="ECO:0007669"/>
    <property type="project" value="UniProtKB-SubCell"/>
</dbReference>
<dbReference type="InterPro" id="IPR018253">
    <property type="entry name" value="DnaJ_domain_CS"/>
</dbReference>
<dbReference type="GO" id="GO:0009408">
    <property type="term" value="P:response to heat"/>
    <property type="evidence" value="ECO:0007669"/>
    <property type="project" value="InterPro"/>
</dbReference>
<evidence type="ECO:0000256" key="8">
    <source>
        <dbReference type="HAMAP-Rule" id="MF_01152"/>
    </source>
</evidence>
<dbReference type="InterPro" id="IPR036410">
    <property type="entry name" value="HSP_DnaJ_Cys-rich_dom_sf"/>
</dbReference>
<comment type="cofactor">
    <cofactor evidence="8">
        <name>Zn(2+)</name>
        <dbReference type="ChEBI" id="CHEBI:29105"/>
    </cofactor>
    <text evidence="8">Binds 2 Zn(2+) ions per monomer.</text>
</comment>
<feature type="binding site" evidence="8">
    <location>
        <position position="187"/>
    </location>
    <ligand>
        <name>Zn(2+)</name>
        <dbReference type="ChEBI" id="CHEBI:29105"/>
        <label>2</label>
    </ligand>
</feature>
<dbReference type="NCBIfam" id="NF008035">
    <property type="entry name" value="PRK10767.1"/>
    <property type="match status" value="1"/>
</dbReference>
<feature type="domain" description="J" evidence="10">
    <location>
        <begin position="4"/>
        <end position="66"/>
    </location>
</feature>
<evidence type="ECO:0000259" key="10">
    <source>
        <dbReference type="PROSITE" id="PS50076"/>
    </source>
</evidence>
<dbReference type="Gene3D" id="2.60.260.20">
    <property type="entry name" value="Urease metallochaperone UreE, N-terminal domain"/>
    <property type="match status" value="2"/>
</dbReference>
<keyword evidence="3 8" id="KW-0863">Zinc-finger</keyword>
<dbReference type="PROSITE" id="PS50076">
    <property type="entry name" value="DNAJ_2"/>
    <property type="match status" value="1"/>
</dbReference>
<evidence type="ECO:0000256" key="2">
    <source>
        <dbReference type="ARBA" id="ARBA00022737"/>
    </source>
</evidence>
<keyword evidence="2 8" id="KW-0677">Repeat</keyword>
<dbReference type="AlphaFoldDB" id="A0A1F5RVV0"/>
<dbReference type="GO" id="GO:0008270">
    <property type="term" value="F:zinc ion binding"/>
    <property type="evidence" value="ECO:0007669"/>
    <property type="project" value="UniProtKB-UniRule"/>
</dbReference>
<dbReference type="SMART" id="SM00271">
    <property type="entry name" value="DnaJ"/>
    <property type="match status" value="1"/>
</dbReference>
<dbReference type="SUPFAM" id="SSF46565">
    <property type="entry name" value="Chaperone J-domain"/>
    <property type="match status" value="1"/>
</dbReference>
<keyword evidence="4 8" id="KW-0862">Zinc</keyword>
<comment type="domain">
    <text evidence="8">The J domain is necessary and sufficient to stimulate DnaK ATPase activity. Zinc center 1 plays an important role in the autonomous, DnaK-independent chaperone activity of DnaJ. Zinc center 2 is essential for interaction with DnaK and for DnaJ activity.</text>
</comment>
<dbReference type="InterPro" id="IPR002939">
    <property type="entry name" value="DnaJ_C"/>
</dbReference>
<dbReference type="GO" id="GO:0006260">
    <property type="term" value="P:DNA replication"/>
    <property type="evidence" value="ECO:0007669"/>
    <property type="project" value="UniProtKB-KW"/>
</dbReference>
<dbReference type="SUPFAM" id="SSF49493">
    <property type="entry name" value="HSP40/DnaJ peptide-binding domain"/>
    <property type="match status" value="2"/>
</dbReference>
<dbReference type="Gene3D" id="2.10.230.10">
    <property type="entry name" value="Heat shock protein DnaJ, cysteine-rich domain"/>
    <property type="match status" value="1"/>
</dbReference>
<feature type="zinc finger region" description="CR-type" evidence="9">
    <location>
        <begin position="154"/>
        <end position="236"/>
    </location>
</feature>
<feature type="binding site" evidence="8">
    <location>
        <position position="213"/>
    </location>
    <ligand>
        <name>Zn(2+)</name>
        <dbReference type="ChEBI" id="CHEBI:29105"/>
        <label>2</label>
    </ligand>
</feature>
<dbReference type="EMBL" id="MFFX01000051">
    <property type="protein sequence ID" value="OGF18373.1"/>
    <property type="molecule type" value="Genomic_DNA"/>
</dbReference>
<comment type="subcellular location">
    <subcellularLocation>
        <location evidence="8">Cytoplasm</location>
    </subcellularLocation>
</comment>
<evidence type="ECO:0000256" key="3">
    <source>
        <dbReference type="ARBA" id="ARBA00022771"/>
    </source>
</evidence>
<dbReference type="GO" id="GO:0031072">
    <property type="term" value="F:heat shock protein binding"/>
    <property type="evidence" value="ECO:0007669"/>
    <property type="project" value="InterPro"/>
</dbReference>
<dbReference type="NCBIfam" id="TIGR02349">
    <property type="entry name" value="DnaJ_bact"/>
    <property type="match status" value="1"/>
</dbReference>
<gene>
    <name evidence="8" type="primary">dnaJ</name>
    <name evidence="12" type="ORF">A3G56_00950</name>
</gene>
<dbReference type="HAMAP" id="MF_01152">
    <property type="entry name" value="DnaJ"/>
    <property type="match status" value="1"/>
</dbReference>
<evidence type="ECO:0000256" key="1">
    <source>
        <dbReference type="ARBA" id="ARBA00022723"/>
    </source>
</evidence>
<evidence type="ECO:0000259" key="11">
    <source>
        <dbReference type="PROSITE" id="PS51188"/>
    </source>
</evidence>
<feature type="domain" description="CR-type" evidence="11">
    <location>
        <begin position="154"/>
        <end position="236"/>
    </location>
</feature>
<dbReference type="InterPro" id="IPR008971">
    <property type="entry name" value="HSP40/DnaJ_pept-bd"/>
</dbReference>
<sequence length="376" mass="40746">MSKDYYKILGVDKNASAEEIKKSFRKKAHEFHPDKAGGNAEKFKEINEAYQILGNEQKRKQYDQFGDAVFQGQGFGGTGMSWEDFMRAASAQGGQAGFGGGGVQFDFGDIGDIFGNIGEMFGFDFGGDSRRRRRRRGADIQTELTIEFAEAIFGTTKDISLYKTVVCAHCSGNGAEPGTAIETCKTCKGAGFVTQSQRTILGTFQAQSTCLDCGGEGKRASKKCSRCGGNGLQKDKVNLQIKIPAGIDSGQTIKLNGQGEAAVNGGAAGDLYIRIKVKPDKNFVRAGDDVLSTAEIYVPQAALGDKIPVLTVDGELTLKIPAGTQSGTVFRLRGRGSYSLNSRNRGDQLVTVKVKIPERLSREERRLFEELKKLEQ</sequence>
<name>A0A1F5RVV0_9BACT</name>
<dbReference type="PROSITE" id="PS00636">
    <property type="entry name" value="DNAJ_1"/>
    <property type="match status" value="1"/>
</dbReference>
<feature type="binding site" evidence="8">
    <location>
        <position position="184"/>
    </location>
    <ligand>
        <name>Zn(2+)</name>
        <dbReference type="ChEBI" id="CHEBI:29105"/>
        <label>2</label>
    </ligand>
</feature>
<comment type="function">
    <text evidence="8">Participates actively in the response to hyperosmotic and heat shock by preventing the aggregation of stress-denatured proteins and by disaggregating proteins, also in an autonomous, DnaK-independent fashion. Unfolded proteins bind initially to DnaJ; upon interaction with the DnaJ-bound protein, DnaK hydrolyzes its bound ATP, resulting in the formation of a stable complex. GrpE releases ADP from DnaK; ATP binding to DnaK triggers the release of the substrate protein, thus completing the reaction cycle. Several rounds of ATP-dependent interactions between DnaJ, DnaK and GrpE are required for fully efficient folding. Also involved, together with DnaK and GrpE, in the DNA replication of plasmids through activation of initiation proteins.</text>
</comment>
<feature type="binding site" evidence="8">
    <location>
        <position position="210"/>
    </location>
    <ligand>
        <name>Zn(2+)</name>
        <dbReference type="ChEBI" id="CHEBI:29105"/>
        <label>2</label>
    </ligand>
</feature>
<evidence type="ECO:0000256" key="6">
    <source>
        <dbReference type="ARBA" id="ARBA00061004"/>
    </source>
</evidence>
<keyword evidence="5 8" id="KW-0143">Chaperone</keyword>
<feature type="binding site" evidence="8">
    <location>
        <position position="224"/>
    </location>
    <ligand>
        <name>Zn(2+)</name>
        <dbReference type="ChEBI" id="CHEBI:29105"/>
        <label>1</label>
    </ligand>
</feature>
<dbReference type="GO" id="GO:0005524">
    <property type="term" value="F:ATP binding"/>
    <property type="evidence" value="ECO:0007669"/>
    <property type="project" value="InterPro"/>
</dbReference>
<feature type="repeat" description="CXXCXGXG motif" evidence="8">
    <location>
        <begin position="167"/>
        <end position="174"/>
    </location>
</feature>
<dbReference type="InterPro" id="IPR001305">
    <property type="entry name" value="HSP_DnaJ_Cys-rich_dom"/>
</dbReference>
<dbReference type="Pfam" id="PF00684">
    <property type="entry name" value="DnaJ_CXXCXGXG"/>
    <property type="match status" value="1"/>
</dbReference>
<evidence type="ECO:0000256" key="4">
    <source>
        <dbReference type="ARBA" id="ARBA00022833"/>
    </source>
</evidence>
<dbReference type="Pfam" id="PF01556">
    <property type="entry name" value="DnaJ_C"/>
    <property type="match status" value="1"/>
</dbReference>
<reference evidence="12 13" key="1">
    <citation type="journal article" date="2016" name="Nat. Commun.">
        <title>Thousands of microbial genomes shed light on interconnected biogeochemical processes in an aquifer system.</title>
        <authorList>
            <person name="Anantharaman K."/>
            <person name="Brown C.T."/>
            <person name="Hug L.A."/>
            <person name="Sharon I."/>
            <person name="Castelle C.J."/>
            <person name="Probst A.J."/>
            <person name="Thomas B.C."/>
            <person name="Singh A."/>
            <person name="Wilkins M.J."/>
            <person name="Karaoz U."/>
            <person name="Brodie E.L."/>
            <person name="Williams K.H."/>
            <person name="Hubbard S.S."/>
            <person name="Banfield J.F."/>
        </authorList>
    </citation>
    <scope>NUCLEOTIDE SEQUENCE [LARGE SCALE GENOMIC DNA]</scope>
</reference>
<feature type="repeat" description="CXXCXGXG motif" evidence="8">
    <location>
        <begin position="224"/>
        <end position="231"/>
    </location>
</feature>
<dbReference type="Proteomes" id="UP000178682">
    <property type="component" value="Unassembled WGS sequence"/>
</dbReference>
<comment type="similarity">
    <text evidence="6 8">Belongs to the DnaJ family.</text>
</comment>
<keyword evidence="8" id="KW-0963">Cytoplasm</keyword>
<protein>
    <recommendedName>
        <fullName evidence="7 8">Chaperone protein DnaJ</fullName>
    </recommendedName>
</protein>
<dbReference type="Gene3D" id="1.10.287.110">
    <property type="entry name" value="DnaJ domain"/>
    <property type="match status" value="1"/>
</dbReference>
<dbReference type="FunFam" id="2.60.260.20:FF:000005">
    <property type="entry name" value="Chaperone protein dnaJ 1, mitochondrial"/>
    <property type="match status" value="1"/>
</dbReference>
<accession>A0A1F5RVV0</accession>
<dbReference type="CDD" id="cd06257">
    <property type="entry name" value="DnaJ"/>
    <property type="match status" value="1"/>
</dbReference>
<comment type="caution">
    <text evidence="12">The sequence shown here is derived from an EMBL/GenBank/DDBJ whole genome shotgun (WGS) entry which is preliminary data.</text>
</comment>
<comment type="subunit">
    <text evidence="8">Homodimer.</text>
</comment>
<dbReference type="GO" id="GO:0051082">
    <property type="term" value="F:unfolded protein binding"/>
    <property type="evidence" value="ECO:0007669"/>
    <property type="project" value="UniProtKB-UniRule"/>
</dbReference>
<organism evidence="12 13">
    <name type="scientific">Candidatus Falkowbacteria bacterium RIFCSPLOWO2_12_FULL_45_10</name>
    <dbReference type="NCBI Taxonomy" id="1797990"/>
    <lineage>
        <taxon>Bacteria</taxon>
        <taxon>Candidatus Falkowiibacteriota</taxon>
    </lineage>
</organism>
<feature type="repeat" description="CXXCXGXG motif" evidence="8">
    <location>
        <begin position="210"/>
        <end position="217"/>
    </location>
</feature>
<dbReference type="CDD" id="cd10747">
    <property type="entry name" value="DnaJ_C"/>
    <property type="match status" value="1"/>
</dbReference>
<dbReference type="PANTHER" id="PTHR43096:SF52">
    <property type="entry name" value="DNAJ HOMOLOG 1, MITOCHONDRIAL-RELATED"/>
    <property type="match status" value="1"/>
</dbReference>
<dbReference type="FunFam" id="2.10.230.10:FF:000002">
    <property type="entry name" value="Molecular chaperone DnaJ"/>
    <property type="match status" value="1"/>
</dbReference>
<keyword evidence="8" id="KW-0235">DNA replication</keyword>
<dbReference type="InterPro" id="IPR036869">
    <property type="entry name" value="J_dom_sf"/>
</dbReference>
<evidence type="ECO:0000313" key="13">
    <source>
        <dbReference type="Proteomes" id="UP000178682"/>
    </source>
</evidence>
<evidence type="ECO:0000256" key="7">
    <source>
        <dbReference type="ARBA" id="ARBA00067609"/>
    </source>
</evidence>
<evidence type="ECO:0000256" key="9">
    <source>
        <dbReference type="PROSITE-ProRule" id="PRU00546"/>
    </source>
</evidence>